<dbReference type="Gene3D" id="3.40.50.620">
    <property type="entry name" value="HUPs"/>
    <property type="match status" value="1"/>
</dbReference>
<dbReference type="InterPro" id="IPR014729">
    <property type="entry name" value="Rossmann-like_a/b/a_fold"/>
</dbReference>
<dbReference type="Pfam" id="PF00582">
    <property type="entry name" value="Usp"/>
    <property type="match status" value="1"/>
</dbReference>
<dbReference type="AlphaFoldDB" id="A0A8R7PID2"/>
<evidence type="ECO:0000313" key="3">
    <source>
        <dbReference type="Proteomes" id="UP000015106"/>
    </source>
</evidence>
<organism evidence="2 3">
    <name type="scientific">Triticum urartu</name>
    <name type="common">Red wild einkorn</name>
    <name type="synonym">Crithodium urartu</name>
    <dbReference type="NCBI Taxonomy" id="4572"/>
    <lineage>
        <taxon>Eukaryota</taxon>
        <taxon>Viridiplantae</taxon>
        <taxon>Streptophyta</taxon>
        <taxon>Embryophyta</taxon>
        <taxon>Tracheophyta</taxon>
        <taxon>Spermatophyta</taxon>
        <taxon>Magnoliopsida</taxon>
        <taxon>Liliopsida</taxon>
        <taxon>Poales</taxon>
        <taxon>Poaceae</taxon>
        <taxon>BOP clade</taxon>
        <taxon>Pooideae</taxon>
        <taxon>Triticodae</taxon>
        <taxon>Triticeae</taxon>
        <taxon>Triticinae</taxon>
        <taxon>Triticum</taxon>
    </lineage>
</organism>
<keyword evidence="3" id="KW-1185">Reference proteome</keyword>
<dbReference type="PANTHER" id="PTHR31964">
    <property type="entry name" value="ADENINE NUCLEOTIDE ALPHA HYDROLASES-LIKE SUPERFAMILY PROTEIN"/>
    <property type="match status" value="1"/>
</dbReference>
<protein>
    <recommendedName>
        <fullName evidence="1">UspA domain-containing protein</fullName>
    </recommendedName>
</protein>
<sequence>MAAQAAPPPPPEQKMMVAIDESECSHYALEWALRNLAPRRLILFTVQPFSPLSYLPAGSPPVGPSVASPELIRSVTEHQRQLAQALVDKAKAICAEHGVDAETAIEVGDPKETICEAAEKLNVDLLILGSHSRGPIQRFFLGSVSNYCSHHAKCPVLVVKKKE</sequence>
<evidence type="ECO:0000313" key="2">
    <source>
        <dbReference type="EnsemblPlants" id="TuG1812G0200004361.01.T03"/>
    </source>
</evidence>
<name>A0A8R7PID2_TRIUA</name>
<proteinExistence type="predicted"/>
<dbReference type="EnsemblPlants" id="TuG1812G0200004361.01.T03">
    <property type="protein sequence ID" value="TuG1812G0200004361.01.T03"/>
    <property type="gene ID" value="TuG1812G0200004361.01"/>
</dbReference>
<reference evidence="2" key="2">
    <citation type="submission" date="2018-03" db="EMBL/GenBank/DDBJ databases">
        <title>The Triticum urartu genome reveals the dynamic nature of wheat genome evolution.</title>
        <authorList>
            <person name="Ling H."/>
            <person name="Ma B."/>
            <person name="Shi X."/>
            <person name="Liu H."/>
            <person name="Dong L."/>
            <person name="Sun H."/>
            <person name="Cao Y."/>
            <person name="Gao Q."/>
            <person name="Zheng S."/>
            <person name="Li Y."/>
            <person name="Yu Y."/>
            <person name="Du H."/>
            <person name="Qi M."/>
            <person name="Li Y."/>
            <person name="Yu H."/>
            <person name="Cui Y."/>
            <person name="Wang N."/>
            <person name="Chen C."/>
            <person name="Wu H."/>
            <person name="Zhao Y."/>
            <person name="Zhang J."/>
            <person name="Li Y."/>
            <person name="Zhou W."/>
            <person name="Zhang B."/>
            <person name="Hu W."/>
            <person name="Eijk M."/>
            <person name="Tang J."/>
            <person name="Witsenboer H."/>
            <person name="Zhao S."/>
            <person name="Li Z."/>
            <person name="Zhang A."/>
            <person name="Wang D."/>
            <person name="Liang C."/>
        </authorList>
    </citation>
    <scope>NUCLEOTIDE SEQUENCE [LARGE SCALE GENOMIC DNA]</scope>
    <source>
        <strain evidence="2">cv. G1812</strain>
    </source>
</reference>
<dbReference type="EnsemblPlants" id="TuG1812U0000246600.01.T02">
    <property type="protein sequence ID" value="TuG1812U0000246600.01.T02"/>
    <property type="gene ID" value="TuG1812U0000246600.01"/>
</dbReference>
<dbReference type="PRINTS" id="PR01438">
    <property type="entry name" value="UNVRSLSTRESS"/>
</dbReference>
<dbReference type="Gramene" id="TuG1812G0200004361.01.T03">
    <property type="protein sequence ID" value="TuG1812G0200004361.01.T03"/>
    <property type="gene ID" value="TuG1812G0200004361.01"/>
</dbReference>
<dbReference type="InterPro" id="IPR006015">
    <property type="entry name" value="Universal_stress_UspA"/>
</dbReference>
<dbReference type="PANTHER" id="PTHR31964:SF113">
    <property type="entry name" value="USPA DOMAIN-CONTAINING PROTEIN"/>
    <property type="match status" value="1"/>
</dbReference>
<dbReference type="SUPFAM" id="SSF52402">
    <property type="entry name" value="Adenine nucleotide alpha hydrolases-like"/>
    <property type="match status" value="1"/>
</dbReference>
<reference evidence="2" key="3">
    <citation type="submission" date="2022-06" db="UniProtKB">
        <authorList>
            <consortium name="EnsemblPlants"/>
        </authorList>
    </citation>
    <scope>IDENTIFICATION</scope>
</reference>
<reference evidence="3" key="1">
    <citation type="journal article" date="2013" name="Nature">
        <title>Draft genome of the wheat A-genome progenitor Triticum urartu.</title>
        <authorList>
            <person name="Ling H.Q."/>
            <person name="Zhao S."/>
            <person name="Liu D."/>
            <person name="Wang J."/>
            <person name="Sun H."/>
            <person name="Zhang C."/>
            <person name="Fan H."/>
            <person name="Li D."/>
            <person name="Dong L."/>
            <person name="Tao Y."/>
            <person name="Gao C."/>
            <person name="Wu H."/>
            <person name="Li Y."/>
            <person name="Cui Y."/>
            <person name="Guo X."/>
            <person name="Zheng S."/>
            <person name="Wang B."/>
            <person name="Yu K."/>
            <person name="Liang Q."/>
            <person name="Yang W."/>
            <person name="Lou X."/>
            <person name="Chen J."/>
            <person name="Feng M."/>
            <person name="Jian J."/>
            <person name="Zhang X."/>
            <person name="Luo G."/>
            <person name="Jiang Y."/>
            <person name="Liu J."/>
            <person name="Wang Z."/>
            <person name="Sha Y."/>
            <person name="Zhang B."/>
            <person name="Wu H."/>
            <person name="Tang D."/>
            <person name="Shen Q."/>
            <person name="Xue P."/>
            <person name="Zou S."/>
            <person name="Wang X."/>
            <person name="Liu X."/>
            <person name="Wang F."/>
            <person name="Yang Y."/>
            <person name="An X."/>
            <person name="Dong Z."/>
            <person name="Zhang K."/>
            <person name="Zhang X."/>
            <person name="Luo M.C."/>
            <person name="Dvorak J."/>
            <person name="Tong Y."/>
            <person name="Wang J."/>
            <person name="Yang H."/>
            <person name="Li Z."/>
            <person name="Wang D."/>
            <person name="Zhang A."/>
            <person name="Wang J."/>
        </authorList>
    </citation>
    <scope>NUCLEOTIDE SEQUENCE</scope>
    <source>
        <strain evidence="3">cv. G1812</strain>
    </source>
</reference>
<evidence type="ECO:0000259" key="1">
    <source>
        <dbReference type="Pfam" id="PF00582"/>
    </source>
</evidence>
<gene>
    <name evidence="2" type="primary">LOC125539184</name>
</gene>
<dbReference type="CDD" id="cd23659">
    <property type="entry name" value="USP_At3g01520-like"/>
    <property type="match status" value="1"/>
</dbReference>
<feature type="domain" description="UspA" evidence="1">
    <location>
        <begin position="13"/>
        <end position="160"/>
    </location>
</feature>
<accession>A0A8R7PID2</accession>
<dbReference type="Proteomes" id="UP000015106">
    <property type="component" value="Chromosome 2"/>
</dbReference>
<dbReference type="Gramene" id="TuG1812U0000246600.01.T02">
    <property type="protein sequence ID" value="TuG1812U0000246600.01.T02"/>
    <property type="gene ID" value="TuG1812U0000246600.01"/>
</dbReference>
<dbReference type="InterPro" id="IPR006016">
    <property type="entry name" value="UspA"/>
</dbReference>